<dbReference type="PROSITE" id="PS52029">
    <property type="entry name" value="LD_TPASE"/>
    <property type="match status" value="1"/>
</dbReference>
<keyword evidence="9" id="KW-1133">Transmembrane helix</keyword>
<evidence type="ECO:0000256" key="9">
    <source>
        <dbReference type="SAM" id="Phobius"/>
    </source>
</evidence>
<feature type="coiled-coil region" evidence="8">
    <location>
        <begin position="200"/>
        <end position="227"/>
    </location>
</feature>
<protein>
    <recommendedName>
        <fullName evidence="10">L,D-TPase catalytic domain-containing protein</fullName>
    </recommendedName>
</protein>
<dbReference type="Pfam" id="PF03734">
    <property type="entry name" value="YkuD"/>
    <property type="match status" value="1"/>
</dbReference>
<evidence type="ECO:0000259" key="10">
    <source>
        <dbReference type="PROSITE" id="PS52029"/>
    </source>
</evidence>
<accession>A0A7V2AYS1</accession>
<dbReference type="InterPro" id="IPR005490">
    <property type="entry name" value="LD_TPept_cat_dom"/>
</dbReference>
<gene>
    <name evidence="11" type="ORF">ENO59_01185</name>
</gene>
<dbReference type="Gene3D" id="2.40.440.10">
    <property type="entry name" value="L,D-transpeptidase catalytic domain-like"/>
    <property type="match status" value="1"/>
</dbReference>
<dbReference type="GO" id="GO:0071555">
    <property type="term" value="P:cell wall organization"/>
    <property type="evidence" value="ECO:0007669"/>
    <property type="project" value="UniProtKB-UniRule"/>
</dbReference>
<dbReference type="GO" id="GO:0004180">
    <property type="term" value="F:carboxypeptidase activity"/>
    <property type="evidence" value="ECO:0007669"/>
    <property type="project" value="UniProtKB-ARBA"/>
</dbReference>
<keyword evidence="4 7" id="KW-0133">Cell shape</keyword>
<keyword evidence="9" id="KW-0472">Membrane</keyword>
<comment type="pathway">
    <text evidence="1 7">Cell wall biogenesis; peptidoglycan biosynthesis.</text>
</comment>
<dbReference type="InterPro" id="IPR038063">
    <property type="entry name" value="Transpep_catalytic_dom"/>
</dbReference>
<dbReference type="PANTHER" id="PTHR36699:SF1">
    <property type="entry name" value="L,D-TRANSPEPTIDASE YAFK-RELATED"/>
    <property type="match status" value="1"/>
</dbReference>
<organism evidence="11">
    <name type="scientific">Rhodothermus marinus</name>
    <name type="common">Rhodothermus obamensis</name>
    <dbReference type="NCBI Taxonomy" id="29549"/>
    <lineage>
        <taxon>Bacteria</taxon>
        <taxon>Pseudomonadati</taxon>
        <taxon>Rhodothermota</taxon>
        <taxon>Rhodothermia</taxon>
        <taxon>Rhodothermales</taxon>
        <taxon>Rhodothermaceae</taxon>
        <taxon>Rhodothermus</taxon>
    </lineage>
</organism>
<feature type="domain" description="L,D-TPase catalytic" evidence="10">
    <location>
        <begin position="252"/>
        <end position="389"/>
    </location>
</feature>
<evidence type="ECO:0000256" key="2">
    <source>
        <dbReference type="ARBA" id="ARBA00005992"/>
    </source>
</evidence>
<dbReference type="EMBL" id="DSGB01000002">
    <property type="protein sequence ID" value="HER95127.1"/>
    <property type="molecule type" value="Genomic_DNA"/>
</dbReference>
<dbReference type="PANTHER" id="PTHR36699">
    <property type="entry name" value="LD-TRANSPEPTIDASE"/>
    <property type="match status" value="1"/>
</dbReference>
<evidence type="ECO:0000256" key="5">
    <source>
        <dbReference type="ARBA" id="ARBA00022984"/>
    </source>
</evidence>
<keyword evidence="9" id="KW-0812">Transmembrane</keyword>
<keyword evidence="5 7" id="KW-0573">Peptidoglycan synthesis</keyword>
<reference evidence="11" key="1">
    <citation type="journal article" date="2020" name="mSystems">
        <title>Genome- and Community-Level Interaction Insights into Carbon Utilization and Element Cycling Functions of Hydrothermarchaeota in Hydrothermal Sediment.</title>
        <authorList>
            <person name="Zhou Z."/>
            <person name="Liu Y."/>
            <person name="Xu W."/>
            <person name="Pan J."/>
            <person name="Luo Z.H."/>
            <person name="Li M."/>
        </authorList>
    </citation>
    <scope>NUCLEOTIDE SEQUENCE [LARGE SCALE GENOMIC DNA]</scope>
    <source>
        <strain evidence="11">SpSt-143</strain>
    </source>
</reference>
<feature type="transmembrane region" description="Helical" evidence="9">
    <location>
        <begin position="36"/>
        <end position="58"/>
    </location>
</feature>
<dbReference type="GO" id="GO:0016740">
    <property type="term" value="F:transferase activity"/>
    <property type="evidence" value="ECO:0007669"/>
    <property type="project" value="UniProtKB-KW"/>
</dbReference>
<dbReference type="GO" id="GO:0008360">
    <property type="term" value="P:regulation of cell shape"/>
    <property type="evidence" value="ECO:0007669"/>
    <property type="project" value="UniProtKB-UniRule"/>
</dbReference>
<evidence type="ECO:0000313" key="11">
    <source>
        <dbReference type="EMBL" id="HER95127.1"/>
    </source>
</evidence>
<evidence type="ECO:0000256" key="7">
    <source>
        <dbReference type="PROSITE-ProRule" id="PRU01373"/>
    </source>
</evidence>
<dbReference type="UniPathway" id="UPA00219"/>
<comment type="caution">
    <text evidence="11">The sequence shown here is derived from an EMBL/GenBank/DDBJ whole genome shotgun (WGS) entry which is preliminary data.</text>
</comment>
<dbReference type="CDD" id="cd16913">
    <property type="entry name" value="YkuD_like"/>
    <property type="match status" value="1"/>
</dbReference>
<evidence type="ECO:0000256" key="6">
    <source>
        <dbReference type="ARBA" id="ARBA00023316"/>
    </source>
</evidence>
<keyword evidence="3" id="KW-0808">Transferase</keyword>
<dbReference type="GO" id="GO:0009252">
    <property type="term" value="P:peptidoglycan biosynthetic process"/>
    <property type="evidence" value="ECO:0007669"/>
    <property type="project" value="UniProtKB-UniPathway"/>
</dbReference>
<feature type="active site" description="Proton donor/acceptor" evidence="7">
    <location>
        <position position="352"/>
    </location>
</feature>
<sequence length="410" mass="47542">MLRKKTRKAPGFRGVSFWSAQRPGAFGLLRSRKRRWWWRLGVLSLTLMPMGGALYGWIKLRQSPYVAFEAAREALAQARAAQAERYAASLWEQAQRSWKQALMQWQEANQRWWAWQQYAQAQAVARQAEQQAWAAARRAEQVRDSLYHQSHQMLRQLAPLLDSLAQWLETLPYRSAWSQQFQEAQTHYHTAHKALESGDLWVASEQAAAAQHRLQVLEEQLRDYVSHYLAQLPTWRQWVEEARQEARRRGSLLLVVDKMARRCYVYRGTQHLATFTVELGPNWMGPKLYAGDRATPEGKYRVIRKLGPGETRYYRALLLDYPNEVDRARFIRARREGRLPPNAQIGGLIEIHGEGGRGVDWTEGCVALRNEEMRQLFELVPVGTPVVIVGALESWPILRLMRNPTANYGR</sequence>
<proteinExistence type="inferred from homology"/>
<evidence type="ECO:0000256" key="1">
    <source>
        <dbReference type="ARBA" id="ARBA00004752"/>
    </source>
</evidence>
<dbReference type="AlphaFoldDB" id="A0A7V2AYS1"/>
<comment type="similarity">
    <text evidence="2">Belongs to the YkuD family.</text>
</comment>
<keyword evidence="8" id="KW-0175">Coiled coil</keyword>
<evidence type="ECO:0000256" key="8">
    <source>
        <dbReference type="SAM" id="Coils"/>
    </source>
</evidence>
<dbReference type="SUPFAM" id="SSF141523">
    <property type="entry name" value="L,D-transpeptidase catalytic domain-like"/>
    <property type="match status" value="1"/>
</dbReference>
<evidence type="ECO:0000256" key="3">
    <source>
        <dbReference type="ARBA" id="ARBA00022679"/>
    </source>
</evidence>
<evidence type="ECO:0000256" key="4">
    <source>
        <dbReference type="ARBA" id="ARBA00022960"/>
    </source>
</evidence>
<feature type="active site" description="Nucleophile" evidence="7">
    <location>
        <position position="365"/>
    </location>
</feature>
<keyword evidence="6 7" id="KW-0961">Cell wall biogenesis/degradation</keyword>
<name>A0A7V2AYS1_RHOMR</name>